<keyword evidence="6 8" id="KW-0863">Zinc-finger</keyword>
<dbReference type="InterPro" id="IPR013083">
    <property type="entry name" value="Znf_RING/FYVE/PHD"/>
</dbReference>
<evidence type="ECO:0000256" key="8">
    <source>
        <dbReference type="PROSITE-ProRule" id="PRU00175"/>
    </source>
</evidence>
<dbReference type="GO" id="GO:0008270">
    <property type="term" value="F:zinc ion binding"/>
    <property type="evidence" value="ECO:0007669"/>
    <property type="project" value="UniProtKB-KW"/>
</dbReference>
<evidence type="ECO:0000256" key="1">
    <source>
        <dbReference type="ARBA" id="ARBA00000900"/>
    </source>
</evidence>
<dbReference type="Pfam" id="PF21717">
    <property type="entry name" value="DTX3L_a-b"/>
    <property type="match status" value="1"/>
</dbReference>
<evidence type="ECO:0000256" key="2">
    <source>
        <dbReference type="ARBA" id="ARBA00004906"/>
    </source>
</evidence>
<feature type="region of interest" description="Disordered" evidence="10">
    <location>
        <begin position="144"/>
        <end position="174"/>
    </location>
</feature>
<evidence type="ECO:0000256" key="3">
    <source>
        <dbReference type="ARBA" id="ARBA00009413"/>
    </source>
</evidence>
<dbReference type="GO" id="GO:0005737">
    <property type="term" value="C:cytoplasm"/>
    <property type="evidence" value="ECO:0007669"/>
    <property type="project" value="UniProtKB-SubCell"/>
</dbReference>
<dbReference type="UniPathway" id="UPA00143"/>
<dbReference type="Pfam" id="PF13923">
    <property type="entry name" value="zf-C3HC4_2"/>
    <property type="match status" value="1"/>
</dbReference>
<dbReference type="InterPro" id="IPR039399">
    <property type="entry name" value="Deltex_C_sf"/>
</dbReference>
<dbReference type="PANTHER" id="PTHR12622">
    <property type="entry name" value="DELTEX-RELATED"/>
    <property type="match status" value="1"/>
</dbReference>
<gene>
    <name evidence="12" type="ORF">TREES_T100010203</name>
</gene>
<feature type="region of interest" description="Disordered" evidence="10">
    <location>
        <begin position="569"/>
        <end position="601"/>
    </location>
</feature>
<dbReference type="Pfam" id="PF18102">
    <property type="entry name" value="DTC"/>
    <property type="match status" value="1"/>
</dbReference>
<dbReference type="OrthoDB" id="527344at2759"/>
<evidence type="ECO:0000256" key="10">
    <source>
        <dbReference type="SAM" id="MobiDB-lite"/>
    </source>
</evidence>
<dbReference type="InterPro" id="IPR012677">
    <property type="entry name" value="Nucleotide-bd_a/b_plait_sf"/>
</dbReference>
<dbReference type="EC" id="2.3.2.27" evidence="9"/>
<evidence type="ECO:0000256" key="6">
    <source>
        <dbReference type="ARBA" id="ARBA00022771"/>
    </source>
</evidence>
<dbReference type="InterPro" id="IPR017907">
    <property type="entry name" value="Znf_RING_CS"/>
</dbReference>
<keyword evidence="13" id="KW-1185">Reference proteome</keyword>
<protein>
    <recommendedName>
        <fullName evidence="9">E3 ubiquitin-protein ligase</fullName>
        <ecNumber evidence="9">2.3.2.27</ecNumber>
    </recommendedName>
</protein>
<evidence type="ECO:0000256" key="9">
    <source>
        <dbReference type="RuleBase" id="RU367105"/>
    </source>
</evidence>
<evidence type="ECO:0000313" key="12">
    <source>
        <dbReference type="EMBL" id="ELV13647.1"/>
    </source>
</evidence>
<dbReference type="PROSITE" id="PS00518">
    <property type="entry name" value="ZF_RING_1"/>
    <property type="match status" value="1"/>
</dbReference>
<dbReference type="GO" id="GO:0007219">
    <property type="term" value="P:Notch signaling pathway"/>
    <property type="evidence" value="ECO:0007669"/>
    <property type="project" value="InterPro"/>
</dbReference>
<dbReference type="InterPro" id="IPR001841">
    <property type="entry name" value="Znf_RING"/>
</dbReference>
<dbReference type="FunFam" id="3.30.40.10:FF:000857">
    <property type="entry name" value="E3 ubiquitin-protein ligase DTX3L"/>
    <property type="match status" value="1"/>
</dbReference>
<evidence type="ECO:0000256" key="5">
    <source>
        <dbReference type="ARBA" id="ARBA00022723"/>
    </source>
</evidence>
<keyword evidence="4 9" id="KW-0808">Transferase</keyword>
<keyword evidence="5 9" id="KW-0479">Metal-binding</keyword>
<feature type="region of interest" description="Disordered" evidence="10">
    <location>
        <begin position="1"/>
        <end position="54"/>
    </location>
</feature>
<dbReference type="Pfam" id="PF23222">
    <property type="entry name" value="RRM_PARP14_1"/>
    <property type="match status" value="1"/>
</dbReference>
<dbReference type="PROSITE" id="PS50089">
    <property type="entry name" value="ZF_RING_2"/>
    <property type="match status" value="1"/>
</dbReference>
<dbReference type="Pfam" id="PF21718">
    <property type="entry name" value="KH_DTX3L"/>
    <property type="match status" value="2"/>
</dbReference>
<feature type="compositionally biased region" description="Polar residues" evidence="10">
    <location>
        <begin position="256"/>
        <end position="274"/>
    </location>
</feature>
<feature type="region of interest" description="Disordered" evidence="10">
    <location>
        <begin position="250"/>
        <end position="283"/>
    </location>
</feature>
<dbReference type="InterPro" id="IPR039398">
    <property type="entry name" value="Deltex_fam"/>
</dbReference>
<sequence>MAKRGGGRLCREQGGTSGEAKLKLCGPGRRGGKRLCQSRPSPTSRAMASSSCPPSPLFVRVSESSRRAQWKLENYFQSRQSGGGECTVQLLGPSVPGKTLGTYQVEFRDREAKQRVLEKKEHQIFLDSKPVTVFLESTENPIEKNMSLPVSSTQSTAEAPSGKKHSNALEGHMPNAPDSCVQKIFLTVTADLNCDLFSKEQRAHVTSICPNVKKMEGRDGIEKVCGDFKEIEEIHNFLSQQLLESERKHAPLPSATERTPPSQEDRNSNISPSEPKTRSEEKNSHFEVPLPFFEYFNYICPDKIHSIEKKFGIHIKSQIKSPNTVFLDFISSQSDNLEAARGSFVSEFQKNTERLRQECVPLADSKQANKTKQELNRRFTKLLIKENGRELILLGTQDDISVAKQKISESFVKTPVKILAPNFKMNGIEVDTARYKLFEAELHQEISEIDRKYNTHSKVLEKSQKTCILFEPKDKEVDLSVHAYANCIDAIQHAFCQLEREVLPLKFLGKERKHLRGNKFADDFKKNHPNILFALTQESMTLTGLADHIAKAKQYVLKRWGTSPLSAEKQNEDHEMPMDIDSNDSNAASPPLKGSAHAEASEVDKKEKDACAICMDTISNKRILPKCKHEFCTSCIDKAMAYKPVCPMCQTVYGVQKGNQPEGNMITSTTRSSLPGYESCGTIVIRYDMKGGVQTQEHPNPGKKYLGTHRTAYLPDNKEGREVLELLHRAFAQKLIFTVGDSRVSGMSDVITWNDIHHKTAIFGGPENYGYPDPLYLERVKKELKAKGIE</sequence>
<evidence type="ECO:0000256" key="7">
    <source>
        <dbReference type="ARBA" id="ARBA00022833"/>
    </source>
</evidence>
<dbReference type="AlphaFoldDB" id="L8YBL9"/>
<reference evidence="13" key="2">
    <citation type="journal article" date="2013" name="Nat. Commun.">
        <title>Genome of the Chinese tree shrew.</title>
        <authorList>
            <person name="Fan Y."/>
            <person name="Huang Z.Y."/>
            <person name="Cao C.C."/>
            <person name="Chen C.S."/>
            <person name="Chen Y.X."/>
            <person name="Fan D.D."/>
            <person name="He J."/>
            <person name="Hou H.L."/>
            <person name="Hu L."/>
            <person name="Hu X.T."/>
            <person name="Jiang X.T."/>
            <person name="Lai R."/>
            <person name="Lang Y.S."/>
            <person name="Liang B."/>
            <person name="Liao S.G."/>
            <person name="Mu D."/>
            <person name="Ma Y.Y."/>
            <person name="Niu Y.Y."/>
            <person name="Sun X.Q."/>
            <person name="Xia J.Q."/>
            <person name="Xiao J."/>
            <person name="Xiong Z.Q."/>
            <person name="Xu L."/>
            <person name="Yang L."/>
            <person name="Zhang Y."/>
            <person name="Zhao W."/>
            <person name="Zhao X.D."/>
            <person name="Zheng Y.T."/>
            <person name="Zhou J.M."/>
            <person name="Zhu Y.B."/>
            <person name="Zhang G.J."/>
            <person name="Wang J."/>
            <person name="Yao Y.G."/>
        </authorList>
    </citation>
    <scope>NUCLEOTIDE SEQUENCE [LARGE SCALE GENOMIC DNA]</scope>
</reference>
<comment type="similarity">
    <text evidence="3 9">Belongs to the Deltex family.</text>
</comment>
<dbReference type="Gene3D" id="3.30.40.10">
    <property type="entry name" value="Zinc/RING finger domain, C3HC4 (zinc finger)"/>
    <property type="match status" value="1"/>
</dbReference>
<accession>L8YBL9</accession>
<dbReference type="eggNOG" id="ENOG502RGAW">
    <property type="taxonomic scope" value="Eukaryota"/>
</dbReference>
<dbReference type="GO" id="GO:0061630">
    <property type="term" value="F:ubiquitin protein ligase activity"/>
    <property type="evidence" value="ECO:0007669"/>
    <property type="project" value="UniProtKB-UniRule"/>
</dbReference>
<evidence type="ECO:0000313" key="13">
    <source>
        <dbReference type="Proteomes" id="UP000011518"/>
    </source>
</evidence>
<feature type="compositionally biased region" description="Polar residues" evidence="10">
    <location>
        <begin position="38"/>
        <end position="52"/>
    </location>
</feature>
<comment type="subcellular location">
    <subcellularLocation>
        <location evidence="9">Cytoplasm</location>
    </subcellularLocation>
</comment>
<name>L8YBL9_TUPCH</name>
<evidence type="ECO:0000259" key="11">
    <source>
        <dbReference type="PROSITE" id="PS50089"/>
    </source>
</evidence>
<keyword evidence="7 9" id="KW-0862">Zinc</keyword>
<dbReference type="CDD" id="cd09633">
    <property type="entry name" value="Deltex_C"/>
    <property type="match status" value="1"/>
</dbReference>
<dbReference type="STRING" id="246437.L8YBL9"/>
<dbReference type="SUPFAM" id="SSF57850">
    <property type="entry name" value="RING/U-box"/>
    <property type="match status" value="1"/>
</dbReference>
<dbReference type="FunCoup" id="L8YBL9">
    <property type="interactions" value="940"/>
</dbReference>
<proteinExistence type="inferred from homology"/>
<dbReference type="InterPro" id="IPR048418">
    <property type="entry name" value="DTX3L_a/b_dom"/>
</dbReference>
<dbReference type="InterPro" id="IPR039396">
    <property type="entry name" value="Deltex_C"/>
</dbReference>
<dbReference type="GO" id="GO:0016567">
    <property type="term" value="P:protein ubiquitination"/>
    <property type="evidence" value="ECO:0007669"/>
    <property type="project" value="UniProtKB-UniRule"/>
</dbReference>
<dbReference type="CDD" id="cd16712">
    <property type="entry name" value="RING-HC_DTX3L"/>
    <property type="match status" value="1"/>
</dbReference>
<feature type="domain" description="RING-type" evidence="11">
    <location>
        <begin position="611"/>
        <end position="650"/>
    </location>
</feature>
<dbReference type="InterPro" id="IPR048409">
    <property type="entry name" value="DTX3L_KH-like"/>
</dbReference>
<dbReference type="KEGG" id="tup:102474189"/>
<dbReference type="Gene3D" id="3.30.390.130">
    <property type="match status" value="1"/>
</dbReference>
<organism evidence="12 13">
    <name type="scientific">Tupaia chinensis</name>
    <name type="common">Chinese tree shrew</name>
    <name type="synonym">Tupaia belangeri chinensis</name>
    <dbReference type="NCBI Taxonomy" id="246437"/>
    <lineage>
        <taxon>Eukaryota</taxon>
        <taxon>Metazoa</taxon>
        <taxon>Chordata</taxon>
        <taxon>Craniata</taxon>
        <taxon>Vertebrata</taxon>
        <taxon>Euteleostomi</taxon>
        <taxon>Mammalia</taxon>
        <taxon>Eutheria</taxon>
        <taxon>Euarchontoglires</taxon>
        <taxon>Scandentia</taxon>
        <taxon>Tupaiidae</taxon>
        <taxon>Tupaia</taxon>
    </lineage>
</organism>
<dbReference type="FunFam" id="3.30.390.130:FF:000001">
    <property type="entry name" value="Probable E3 ubiquitin-protein ligase DTX3"/>
    <property type="match status" value="1"/>
</dbReference>
<dbReference type="Proteomes" id="UP000011518">
    <property type="component" value="Unassembled WGS sequence"/>
</dbReference>
<dbReference type="EMBL" id="KB360753">
    <property type="protein sequence ID" value="ELV13647.1"/>
    <property type="molecule type" value="Genomic_DNA"/>
</dbReference>
<evidence type="ECO:0000256" key="4">
    <source>
        <dbReference type="ARBA" id="ARBA00022679"/>
    </source>
</evidence>
<dbReference type="InterPro" id="IPR042843">
    <property type="entry name" value="TX3L_RING-HC"/>
</dbReference>
<dbReference type="InParanoid" id="L8YBL9"/>
<comment type="pathway">
    <text evidence="2 9">Protein modification; protein ubiquitination.</text>
</comment>
<dbReference type="Gene3D" id="3.30.70.330">
    <property type="match status" value="1"/>
</dbReference>
<keyword evidence="9" id="KW-0963">Cytoplasm</keyword>
<dbReference type="SMART" id="SM00184">
    <property type="entry name" value="RING"/>
    <property type="match status" value="1"/>
</dbReference>
<feature type="compositionally biased region" description="Polar residues" evidence="10">
    <location>
        <begin position="148"/>
        <end position="158"/>
    </location>
</feature>
<dbReference type="InterPro" id="IPR057051">
    <property type="entry name" value="PARP14_RPM_1"/>
</dbReference>
<comment type="catalytic activity">
    <reaction evidence="1 9">
        <text>S-ubiquitinyl-[E2 ubiquitin-conjugating enzyme]-L-cysteine + [acceptor protein]-L-lysine = [E2 ubiquitin-conjugating enzyme]-L-cysteine + N(6)-ubiquitinyl-[acceptor protein]-L-lysine.</text>
        <dbReference type="EC" id="2.3.2.27"/>
    </reaction>
</comment>
<reference evidence="13" key="1">
    <citation type="submission" date="2012-07" db="EMBL/GenBank/DDBJ databases">
        <title>Genome of the Chinese tree shrew, a rising model animal genetically related to primates.</title>
        <authorList>
            <person name="Zhang G."/>
            <person name="Fan Y."/>
            <person name="Yao Y."/>
            <person name="Huang Z."/>
        </authorList>
    </citation>
    <scope>NUCLEOTIDE SEQUENCE [LARGE SCALE GENOMIC DNA]</scope>
</reference>